<keyword evidence="1" id="KW-0418">Kinase</keyword>
<dbReference type="EMBL" id="JAATEN010000004">
    <property type="protein sequence ID" value="NJQ00373.1"/>
    <property type="molecule type" value="Genomic_DNA"/>
</dbReference>
<dbReference type="Gene3D" id="3.30.565.10">
    <property type="entry name" value="Histidine kinase-like ATPase, C-terminal domain"/>
    <property type="match status" value="1"/>
</dbReference>
<protein>
    <submittedName>
        <fullName evidence="4">ATP-binding protein</fullName>
    </submittedName>
</protein>
<feature type="region of interest" description="Disordered" evidence="2">
    <location>
        <begin position="1"/>
        <end position="25"/>
    </location>
</feature>
<keyword evidence="4" id="KW-0067">ATP-binding</keyword>
<comment type="caution">
    <text evidence="4">The sequence shown here is derived from an EMBL/GenBank/DDBJ whole genome shotgun (WGS) entry which is preliminary data.</text>
</comment>
<feature type="compositionally biased region" description="Polar residues" evidence="2">
    <location>
        <begin position="1"/>
        <end position="10"/>
    </location>
</feature>
<proteinExistence type="predicted"/>
<dbReference type="PANTHER" id="PTHR35526">
    <property type="entry name" value="ANTI-SIGMA-F FACTOR RSBW-RELATED"/>
    <property type="match status" value="1"/>
</dbReference>
<dbReference type="InterPro" id="IPR050267">
    <property type="entry name" value="Anti-sigma-factor_SerPK"/>
</dbReference>
<dbReference type="GO" id="GO:0005524">
    <property type="term" value="F:ATP binding"/>
    <property type="evidence" value="ECO:0007669"/>
    <property type="project" value="UniProtKB-KW"/>
</dbReference>
<organism evidence="4 5">
    <name type="scientific">Streptomyces zingiberis</name>
    <dbReference type="NCBI Taxonomy" id="2053010"/>
    <lineage>
        <taxon>Bacteria</taxon>
        <taxon>Bacillati</taxon>
        <taxon>Actinomycetota</taxon>
        <taxon>Actinomycetes</taxon>
        <taxon>Kitasatosporales</taxon>
        <taxon>Streptomycetaceae</taxon>
        <taxon>Streptomyces</taxon>
    </lineage>
</organism>
<reference evidence="4 5" key="1">
    <citation type="submission" date="2020-03" db="EMBL/GenBank/DDBJ databases">
        <title>WGS of actinomycetes isolated from Thailand.</title>
        <authorList>
            <person name="Thawai C."/>
        </authorList>
    </citation>
    <scope>NUCLEOTIDE SEQUENCE [LARGE SCALE GENOMIC DNA]</scope>
    <source>
        <strain evidence="4 5">PLAI 1-29</strain>
    </source>
</reference>
<keyword evidence="1" id="KW-0723">Serine/threonine-protein kinase</keyword>
<keyword evidence="5" id="KW-1185">Reference proteome</keyword>
<feature type="domain" description="Histidine kinase/HSP90-like ATPase" evidence="3">
    <location>
        <begin position="37"/>
        <end position="139"/>
    </location>
</feature>
<evidence type="ECO:0000313" key="4">
    <source>
        <dbReference type="EMBL" id="NJQ00373.1"/>
    </source>
</evidence>
<evidence type="ECO:0000313" key="5">
    <source>
        <dbReference type="Proteomes" id="UP000695264"/>
    </source>
</evidence>
<sequence>MSSESTTDTTPVGPPDAEPHSRAPQFSIRLSSTRRGARVARLLAAQQLTEWGLPYGSAASSAVAAVVGELASNAVLHGRLPGRDFRLTLRLRPGTVRVEVTDGRPERLPPAAAPGRPGPAGESGRGLLLVAAYSERWGCETADPLTKTVWAEITLA</sequence>
<accession>A0ABX1BVA8</accession>
<dbReference type="Pfam" id="PF13581">
    <property type="entry name" value="HATPase_c_2"/>
    <property type="match status" value="1"/>
</dbReference>
<dbReference type="RefSeq" id="WP_168100967.1">
    <property type="nucleotide sequence ID" value="NZ_JAATEN010000004.1"/>
</dbReference>
<evidence type="ECO:0000256" key="1">
    <source>
        <dbReference type="ARBA" id="ARBA00022527"/>
    </source>
</evidence>
<keyword evidence="4" id="KW-0547">Nucleotide-binding</keyword>
<gene>
    <name evidence="4" type="ORF">HCK00_07440</name>
</gene>
<name>A0ABX1BVA8_9ACTN</name>
<dbReference type="PANTHER" id="PTHR35526:SF3">
    <property type="entry name" value="ANTI-SIGMA-F FACTOR RSBW"/>
    <property type="match status" value="1"/>
</dbReference>
<evidence type="ECO:0000256" key="2">
    <source>
        <dbReference type="SAM" id="MobiDB-lite"/>
    </source>
</evidence>
<dbReference type="InterPro" id="IPR036890">
    <property type="entry name" value="HATPase_C_sf"/>
</dbReference>
<keyword evidence="1" id="KW-0808">Transferase</keyword>
<dbReference type="InterPro" id="IPR003594">
    <property type="entry name" value="HATPase_dom"/>
</dbReference>
<evidence type="ECO:0000259" key="3">
    <source>
        <dbReference type="Pfam" id="PF13581"/>
    </source>
</evidence>
<dbReference type="CDD" id="cd16936">
    <property type="entry name" value="HATPase_RsbW-like"/>
    <property type="match status" value="1"/>
</dbReference>
<dbReference type="SUPFAM" id="SSF55874">
    <property type="entry name" value="ATPase domain of HSP90 chaperone/DNA topoisomerase II/histidine kinase"/>
    <property type="match status" value="1"/>
</dbReference>
<dbReference type="Proteomes" id="UP000695264">
    <property type="component" value="Unassembled WGS sequence"/>
</dbReference>